<dbReference type="SUPFAM" id="SSF88946">
    <property type="entry name" value="Sigma2 domain of RNA polymerase sigma factors"/>
    <property type="match status" value="1"/>
</dbReference>
<dbReference type="Gene3D" id="1.10.1740.10">
    <property type="match status" value="1"/>
</dbReference>
<keyword evidence="3" id="KW-0731">Sigma factor</keyword>
<comment type="similarity">
    <text evidence="1">Belongs to the sigma-70 factor family. ECF subfamily.</text>
</comment>
<sequence>MKQFQHAVQDDFSNRWWPVLVAYFLRRVDNRAEAEDLTQDVFKRLLTSDTSDVQSAEAYVFRVASNLLADRARRSKVRNEYLHNAATTEERHVEWLDPSRIASNHEAIDKLAASVSALPKRTRDIFVLYRFEGMSQDDIADSIGISRSAVKKHVAKALRYLVIQLRDSR</sequence>
<dbReference type="InterPro" id="IPR013249">
    <property type="entry name" value="RNA_pol_sigma70_r4_t2"/>
</dbReference>
<dbReference type="Proteomes" id="UP000092695">
    <property type="component" value="Chromosome"/>
</dbReference>
<dbReference type="NCBIfam" id="TIGR02937">
    <property type="entry name" value="sigma70-ECF"/>
    <property type="match status" value="1"/>
</dbReference>
<dbReference type="GO" id="GO:0006352">
    <property type="term" value="P:DNA-templated transcription initiation"/>
    <property type="evidence" value="ECO:0007669"/>
    <property type="project" value="InterPro"/>
</dbReference>
<evidence type="ECO:0000259" key="6">
    <source>
        <dbReference type="Pfam" id="PF08281"/>
    </source>
</evidence>
<dbReference type="EMBL" id="CP016268">
    <property type="protein sequence ID" value="ANO50110.1"/>
    <property type="molecule type" value="Genomic_DNA"/>
</dbReference>
<dbReference type="InterPro" id="IPR036388">
    <property type="entry name" value="WH-like_DNA-bd_sf"/>
</dbReference>
<reference evidence="7 8" key="1">
    <citation type="submission" date="2016-06" db="EMBL/GenBank/DDBJ databases">
        <title>Complete genome sequence of a deep-branching marine Gamma Proteobacterium Woeseia oceani type strain XK5.</title>
        <authorList>
            <person name="Mu D."/>
            <person name="Du Z."/>
        </authorList>
    </citation>
    <scope>NUCLEOTIDE SEQUENCE [LARGE SCALE GENOMIC DNA]</scope>
    <source>
        <strain evidence="7 8">XK5</strain>
    </source>
</reference>
<dbReference type="InterPro" id="IPR013324">
    <property type="entry name" value="RNA_pol_sigma_r3/r4-like"/>
</dbReference>
<name>A0A193LC49_9GAMM</name>
<dbReference type="KEGG" id="woc:BA177_01750"/>
<dbReference type="InterPro" id="IPR007627">
    <property type="entry name" value="RNA_pol_sigma70_r2"/>
</dbReference>
<protein>
    <recommendedName>
        <fullName evidence="9">RNA polymerase subunit sigma-24</fullName>
    </recommendedName>
</protein>
<feature type="domain" description="RNA polymerase sigma factor 70 region 4 type 2" evidence="6">
    <location>
        <begin position="110"/>
        <end position="160"/>
    </location>
</feature>
<dbReference type="CDD" id="cd06171">
    <property type="entry name" value="Sigma70_r4"/>
    <property type="match status" value="1"/>
</dbReference>
<evidence type="ECO:0000259" key="5">
    <source>
        <dbReference type="Pfam" id="PF04542"/>
    </source>
</evidence>
<dbReference type="InterPro" id="IPR014284">
    <property type="entry name" value="RNA_pol_sigma-70_dom"/>
</dbReference>
<accession>A0A193LC49</accession>
<evidence type="ECO:0000256" key="2">
    <source>
        <dbReference type="ARBA" id="ARBA00023015"/>
    </source>
</evidence>
<dbReference type="InterPro" id="IPR013325">
    <property type="entry name" value="RNA_pol_sigma_r2"/>
</dbReference>
<dbReference type="GO" id="GO:0016987">
    <property type="term" value="F:sigma factor activity"/>
    <property type="evidence" value="ECO:0007669"/>
    <property type="project" value="UniProtKB-KW"/>
</dbReference>
<proteinExistence type="inferred from homology"/>
<dbReference type="PANTHER" id="PTHR43133">
    <property type="entry name" value="RNA POLYMERASE ECF-TYPE SIGMA FACTO"/>
    <property type="match status" value="1"/>
</dbReference>
<evidence type="ECO:0000313" key="8">
    <source>
        <dbReference type="Proteomes" id="UP000092695"/>
    </source>
</evidence>
<keyword evidence="2" id="KW-0805">Transcription regulation</keyword>
<dbReference type="AlphaFoldDB" id="A0A193LC49"/>
<dbReference type="Pfam" id="PF04542">
    <property type="entry name" value="Sigma70_r2"/>
    <property type="match status" value="1"/>
</dbReference>
<gene>
    <name evidence="7" type="ORF">BA177_01750</name>
</gene>
<dbReference type="GO" id="GO:0003677">
    <property type="term" value="F:DNA binding"/>
    <property type="evidence" value="ECO:0007669"/>
    <property type="project" value="InterPro"/>
</dbReference>
<dbReference type="PANTHER" id="PTHR43133:SF63">
    <property type="entry name" value="RNA POLYMERASE SIGMA FACTOR FECI-RELATED"/>
    <property type="match status" value="1"/>
</dbReference>
<keyword evidence="8" id="KW-1185">Reference proteome</keyword>
<evidence type="ECO:0000256" key="3">
    <source>
        <dbReference type="ARBA" id="ARBA00023082"/>
    </source>
</evidence>
<organism evidence="7 8">
    <name type="scientific">Woeseia oceani</name>
    <dbReference type="NCBI Taxonomy" id="1548547"/>
    <lineage>
        <taxon>Bacteria</taxon>
        <taxon>Pseudomonadati</taxon>
        <taxon>Pseudomonadota</taxon>
        <taxon>Gammaproteobacteria</taxon>
        <taxon>Woeseiales</taxon>
        <taxon>Woeseiaceae</taxon>
        <taxon>Woeseia</taxon>
    </lineage>
</organism>
<keyword evidence="4" id="KW-0804">Transcription</keyword>
<dbReference type="Pfam" id="PF08281">
    <property type="entry name" value="Sigma70_r4_2"/>
    <property type="match status" value="1"/>
</dbReference>
<dbReference type="SUPFAM" id="SSF88659">
    <property type="entry name" value="Sigma3 and sigma4 domains of RNA polymerase sigma factors"/>
    <property type="match status" value="1"/>
</dbReference>
<dbReference type="InterPro" id="IPR039425">
    <property type="entry name" value="RNA_pol_sigma-70-like"/>
</dbReference>
<evidence type="ECO:0008006" key="9">
    <source>
        <dbReference type="Google" id="ProtNLM"/>
    </source>
</evidence>
<dbReference type="Gene3D" id="1.10.10.10">
    <property type="entry name" value="Winged helix-like DNA-binding domain superfamily/Winged helix DNA-binding domain"/>
    <property type="match status" value="1"/>
</dbReference>
<feature type="domain" description="RNA polymerase sigma-70 region 2" evidence="5">
    <location>
        <begin position="18"/>
        <end position="76"/>
    </location>
</feature>
<evidence type="ECO:0000313" key="7">
    <source>
        <dbReference type="EMBL" id="ANO50110.1"/>
    </source>
</evidence>
<dbReference type="STRING" id="1548547.BA177_01750"/>
<evidence type="ECO:0000256" key="1">
    <source>
        <dbReference type="ARBA" id="ARBA00010641"/>
    </source>
</evidence>
<evidence type="ECO:0000256" key="4">
    <source>
        <dbReference type="ARBA" id="ARBA00023163"/>
    </source>
</evidence>